<evidence type="ECO:0008006" key="3">
    <source>
        <dbReference type="Google" id="ProtNLM"/>
    </source>
</evidence>
<proteinExistence type="predicted"/>
<accession>A0LCL8</accession>
<dbReference type="InterPro" id="IPR025455">
    <property type="entry name" value="DUF4276"/>
</dbReference>
<dbReference type="OrthoDB" id="283783at2"/>
<name>A0LCL8_MAGMM</name>
<gene>
    <name evidence="1" type="ordered locus">Mmc1_3221</name>
</gene>
<dbReference type="Pfam" id="PF14103">
    <property type="entry name" value="DUF4276"/>
    <property type="match status" value="1"/>
</dbReference>
<dbReference type="Proteomes" id="UP000002586">
    <property type="component" value="Chromosome"/>
</dbReference>
<sequence>MKEGLPIQLVFMLEECSMENTLREIVPKMVDLPMDPLFLTFDGWTDLEKNIPVKLRGWNQPHVHTQFVIIRDNDHRPDHLLRDRLTQACAQAGRPDTLIKLACQELESWFLGDLHAVEKAYHQKNIAKRQTHQKFRNPDKLANPKEELRKLIPTYQLLDGSRRIAKEMRLEQNRSPSFAEFKEGLRLVALNIMA</sequence>
<dbReference type="RefSeq" id="WP_011714773.1">
    <property type="nucleotide sequence ID" value="NC_008576.1"/>
</dbReference>
<dbReference type="eggNOG" id="ENOG502ZYZ6">
    <property type="taxonomic scope" value="Bacteria"/>
</dbReference>
<protein>
    <recommendedName>
        <fullName evidence="3">DUF4276 family protein</fullName>
    </recommendedName>
</protein>
<dbReference type="HOGENOM" id="CLU_109798_1_0_5"/>
<dbReference type="EMBL" id="CP000471">
    <property type="protein sequence ID" value="ABK45711.1"/>
    <property type="molecule type" value="Genomic_DNA"/>
</dbReference>
<organism evidence="1 2">
    <name type="scientific">Magnetococcus marinus (strain ATCC BAA-1437 / JCM 17883 / MC-1)</name>
    <dbReference type="NCBI Taxonomy" id="156889"/>
    <lineage>
        <taxon>Bacteria</taxon>
        <taxon>Pseudomonadati</taxon>
        <taxon>Pseudomonadota</taxon>
        <taxon>Magnetococcia</taxon>
        <taxon>Magnetococcales</taxon>
        <taxon>Magnetococcaceae</taxon>
        <taxon>Magnetococcus</taxon>
    </lineage>
</organism>
<reference evidence="1 2" key="2">
    <citation type="journal article" date="2012" name="Int. J. Syst. Evol. Microbiol.">
        <title>Magnetococcus marinus gen. nov., sp. nov., a marine, magnetotactic bacterium that represents a novel lineage (Magnetococcaceae fam. nov.; Magnetococcales ord. nov.) at the base of the Alphaproteobacteria.</title>
        <authorList>
            <person name="Bazylinski D.A."/>
            <person name="Williams T.J."/>
            <person name="Lefevre C.T."/>
            <person name="Berg R.J."/>
            <person name="Zhang C.L."/>
            <person name="Bowser S.S."/>
            <person name="Dean A.J."/>
            <person name="Beveridge T.J."/>
        </authorList>
    </citation>
    <scope>NUCLEOTIDE SEQUENCE [LARGE SCALE GENOMIC DNA]</scope>
    <source>
        <strain evidence="2">ATCC BAA-1437 / JCM 17883 / MC-1</strain>
    </source>
</reference>
<dbReference type="KEGG" id="mgm:Mmc1_3221"/>
<keyword evidence="2" id="KW-1185">Reference proteome</keyword>
<dbReference type="STRING" id="156889.Mmc1_3221"/>
<reference evidence="2" key="1">
    <citation type="journal article" date="2009" name="Appl. Environ. Microbiol.">
        <title>Complete genome sequence of the chemolithoautotrophic marine magnetotactic coccus strain MC-1.</title>
        <authorList>
            <person name="Schubbe S."/>
            <person name="Williams T.J."/>
            <person name="Xie G."/>
            <person name="Kiss H.E."/>
            <person name="Brettin T.S."/>
            <person name="Martinez D."/>
            <person name="Ross C.A."/>
            <person name="Schuler D."/>
            <person name="Cox B.L."/>
            <person name="Nealson K.H."/>
            <person name="Bazylinski D.A."/>
        </authorList>
    </citation>
    <scope>NUCLEOTIDE SEQUENCE [LARGE SCALE GENOMIC DNA]</scope>
    <source>
        <strain evidence="2">ATCC BAA-1437 / JCM 17883 / MC-1</strain>
    </source>
</reference>
<dbReference type="AlphaFoldDB" id="A0LCL8"/>
<evidence type="ECO:0000313" key="2">
    <source>
        <dbReference type="Proteomes" id="UP000002586"/>
    </source>
</evidence>
<evidence type="ECO:0000313" key="1">
    <source>
        <dbReference type="EMBL" id="ABK45711.1"/>
    </source>
</evidence>